<organism evidence="2 3">
    <name type="scientific">Lactuca sativa</name>
    <name type="common">Garden lettuce</name>
    <dbReference type="NCBI Taxonomy" id="4236"/>
    <lineage>
        <taxon>Eukaryota</taxon>
        <taxon>Viridiplantae</taxon>
        <taxon>Streptophyta</taxon>
        <taxon>Embryophyta</taxon>
        <taxon>Tracheophyta</taxon>
        <taxon>Spermatophyta</taxon>
        <taxon>Magnoliopsida</taxon>
        <taxon>eudicotyledons</taxon>
        <taxon>Gunneridae</taxon>
        <taxon>Pentapetalae</taxon>
        <taxon>asterids</taxon>
        <taxon>campanulids</taxon>
        <taxon>Asterales</taxon>
        <taxon>Asteraceae</taxon>
        <taxon>Cichorioideae</taxon>
        <taxon>Cichorieae</taxon>
        <taxon>Lactucinae</taxon>
        <taxon>Lactuca</taxon>
    </lineage>
</organism>
<evidence type="ECO:0000256" key="1">
    <source>
        <dbReference type="SAM" id="Phobius"/>
    </source>
</evidence>
<keyword evidence="3" id="KW-1185">Reference proteome</keyword>
<evidence type="ECO:0000313" key="2">
    <source>
        <dbReference type="EMBL" id="KAJ0221683.1"/>
    </source>
</evidence>
<feature type="transmembrane region" description="Helical" evidence="1">
    <location>
        <begin position="91"/>
        <end position="112"/>
    </location>
</feature>
<comment type="caution">
    <text evidence="2">The sequence shown here is derived from an EMBL/GenBank/DDBJ whole genome shotgun (WGS) entry which is preliminary data.</text>
</comment>
<dbReference type="AlphaFoldDB" id="A0A9R1WD60"/>
<name>A0A9R1WD60_LACSA</name>
<sequence>MVKDTITFTHAQIAADRGHHHVSLILSNAHRAQNSCWKGKSWIKKIGDIGYAPILFCLVFVSTLIFIKSILFGHCCCWALGMDNCYAFNRVFIVGLWGWTIVTTNLIVLVNVDYCFVHNFSSKDPGYVNMSGGIKNNIDAEVCFISD</sequence>
<dbReference type="Proteomes" id="UP000235145">
    <property type="component" value="Unassembled WGS sequence"/>
</dbReference>
<accession>A0A9R1WD60</accession>
<gene>
    <name evidence="2" type="ORF">LSAT_V11C200056690</name>
</gene>
<protein>
    <submittedName>
        <fullName evidence="2">Uncharacterized protein</fullName>
    </submittedName>
</protein>
<proteinExistence type="predicted"/>
<feature type="transmembrane region" description="Helical" evidence="1">
    <location>
        <begin position="49"/>
        <end position="71"/>
    </location>
</feature>
<dbReference type="EMBL" id="NBSK02000002">
    <property type="protein sequence ID" value="KAJ0221683.1"/>
    <property type="molecule type" value="Genomic_DNA"/>
</dbReference>
<keyword evidence="1" id="KW-1133">Transmembrane helix</keyword>
<reference evidence="2 3" key="1">
    <citation type="journal article" date="2017" name="Nat. Commun.">
        <title>Genome assembly with in vitro proximity ligation data and whole-genome triplication in lettuce.</title>
        <authorList>
            <person name="Reyes-Chin-Wo S."/>
            <person name="Wang Z."/>
            <person name="Yang X."/>
            <person name="Kozik A."/>
            <person name="Arikit S."/>
            <person name="Song C."/>
            <person name="Xia L."/>
            <person name="Froenicke L."/>
            <person name="Lavelle D.O."/>
            <person name="Truco M.J."/>
            <person name="Xia R."/>
            <person name="Zhu S."/>
            <person name="Xu C."/>
            <person name="Xu H."/>
            <person name="Xu X."/>
            <person name="Cox K."/>
            <person name="Korf I."/>
            <person name="Meyers B.C."/>
            <person name="Michelmore R.W."/>
        </authorList>
    </citation>
    <scope>NUCLEOTIDE SEQUENCE [LARGE SCALE GENOMIC DNA]</scope>
    <source>
        <strain evidence="3">cv. Salinas</strain>
        <tissue evidence="2">Seedlings</tissue>
    </source>
</reference>
<evidence type="ECO:0000313" key="3">
    <source>
        <dbReference type="Proteomes" id="UP000235145"/>
    </source>
</evidence>
<keyword evidence="1" id="KW-0812">Transmembrane</keyword>
<keyword evidence="1" id="KW-0472">Membrane</keyword>